<feature type="compositionally biased region" description="Basic and acidic residues" evidence="1">
    <location>
        <begin position="90"/>
        <end position="129"/>
    </location>
</feature>
<protein>
    <submittedName>
        <fullName evidence="2">Uncharacterized protein</fullName>
    </submittedName>
</protein>
<gene>
    <name evidence="2" type="ORF">GYMLUDRAFT_64135</name>
</gene>
<dbReference type="AlphaFoldDB" id="A0A0D0BSJ7"/>
<evidence type="ECO:0000256" key="1">
    <source>
        <dbReference type="SAM" id="MobiDB-lite"/>
    </source>
</evidence>
<evidence type="ECO:0000313" key="3">
    <source>
        <dbReference type="Proteomes" id="UP000053593"/>
    </source>
</evidence>
<keyword evidence="3" id="KW-1185">Reference proteome</keyword>
<dbReference type="Proteomes" id="UP000053593">
    <property type="component" value="Unassembled WGS sequence"/>
</dbReference>
<dbReference type="EMBL" id="KN834840">
    <property type="protein sequence ID" value="KIK52584.1"/>
    <property type="molecule type" value="Genomic_DNA"/>
</dbReference>
<evidence type="ECO:0000313" key="2">
    <source>
        <dbReference type="EMBL" id="KIK52584.1"/>
    </source>
</evidence>
<organism evidence="2 3">
    <name type="scientific">Collybiopsis luxurians FD-317 M1</name>
    <dbReference type="NCBI Taxonomy" id="944289"/>
    <lineage>
        <taxon>Eukaryota</taxon>
        <taxon>Fungi</taxon>
        <taxon>Dikarya</taxon>
        <taxon>Basidiomycota</taxon>
        <taxon>Agaricomycotina</taxon>
        <taxon>Agaricomycetes</taxon>
        <taxon>Agaricomycetidae</taxon>
        <taxon>Agaricales</taxon>
        <taxon>Marasmiineae</taxon>
        <taxon>Omphalotaceae</taxon>
        <taxon>Collybiopsis</taxon>
        <taxon>Collybiopsis luxurians</taxon>
    </lineage>
</organism>
<reference evidence="2 3" key="1">
    <citation type="submission" date="2014-04" db="EMBL/GenBank/DDBJ databases">
        <title>Evolutionary Origins and Diversification of the Mycorrhizal Mutualists.</title>
        <authorList>
            <consortium name="DOE Joint Genome Institute"/>
            <consortium name="Mycorrhizal Genomics Consortium"/>
            <person name="Kohler A."/>
            <person name="Kuo A."/>
            <person name="Nagy L.G."/>
            <person name="Floudas D."/>
            <person name="Copeland A."/>
            <person name="Barry K.W."/>
            <person name="Cichocki N."/>
            <person name="Veneault-Fourrey C."/>
            <person name="LaButti K."/>
            <person name="Lindquist E.A."/>
            <person name="Lipzen A."/>
            <person name="Lundell T."/>
            <person name="Morin E."/>
            <person name="Murat C."/>
            <person name="Riley R."/>
            <person name="Ohm R."/>
            <person name="Sun H."/>
            <person name="Tunlid A."/>
            <person name="Henrissat B."/>
            <person name="Grigoriev I.V."/>
            <person name="Hibbett D.S."/>
            <person name="Martin F."/>
        </authorList>
    </citation>
    <scope>NUCLEOTIDE SEQUENCE [LARGE SCALE GENOMIC DNA]</scope>
    <source>
        <strain evidence="2 3">FD-317 M1</strain>
    </source>
</reference>
<proteinExistence type="predicted"/>
<sequence length="169" mass="19465">MLKVEQEKGDLFSELTKLKTLFQQQFQTDANEKSRVEQANEGLSSQITQLKQQLAAGTNDKTTEIMKYNEELAQKLADAKPSKTSANNLECERDSLKDDLNELRRLKKRAQEQHEKSNETSQDEIKNLKDTVNKEIFARGILRRSCEKEARELEQQLADPKAQIQDLKV</sequence>
<dbReference type="HOGENOM" id="CLU_1865346_0_0_1"/>
<accession>A0A0D0BSJ7</accession>
<feature type="region of interest" description="Disordered" evidence="1">
    <location>
        <begin position="77"/>
        <end position="129"/>
    </location>
</feature>
<name>A0A0D0BSJ7_9AGAR</name>